<dbReference type="Proteomes" id="UP001293718">
    <property type="component" value="Unassembled WGS sequence"/>
</dbReference>
<comment type="caution">
    <text evidence="2">The sequence shown here is derived from an EMBL/GenBank/DDBJ whole genome shotgun (WGS) entry which is preliminary data.</text>
</comment>
<dbReference type="InterPro" id="IPR025938">
    <property type="entry name" value="RRXRR_dom"/>
</dbReference>
<feature type="domain" description="HNH nuclease" evidence="1">
    <location>
        <begin position="203"/>
        <end position="254"/>
    </location>
</feature>
<organism evidence="2 3">
    <name type="scientific">Azohydromonas lata</name>
    <dbReference type="NCBI Taxonomy" id="45677"/>
    <lineage>
        <taxon>Bacteria</taxon>
        <taxon>Pseudomonadati</taxon>
        <taxon>Pseudomonadota</taxon>
        <taxon>Betaproteobacteria</taxon>
        <taxon>Burkholderiales</taxon>
        <taxon>Sphaerotilaceae</taxon>
        <taxon>Azohydromonas</taxon>
    </lineage>
</organism>
<dbReference type="InterPro" id="IPR003615">
    <property type="entry name" value="HNH_nuc"/>
</dbReference>
<reference evidence="2 3" key="1">
    <citation type="submission" date="2023-11" db="EMBL/GenBank/DDBJ databases">
        <title>Draft genome of Azohydromonas lata strain H1 (DSM1123), a polyhydroxyalkanoate producer.</title>
        <authorList>
            <person name="Traversa D."/>
            <person name="D'Addabbo P."/>
            <person name="Pazzani C."/>
            <person name="Manzari C."/>
            <person name="Chiara M."/>
            <person name="Scrascia M."/>
        </authorList>
    </citation>
    <scope>NUCLEOTIDE SEQUENCE [LARGE SCALE GENOMIC DNA]</scope>
    <source>
        <strain evidence="2 3">H1</strain>
        <plasmid evidence="2">unnamed</plasmid>
    </source>
</reference>
<protein>
    <submittedName>
        <fullName evidence="2">RNA-guided endonuclease IscB</fullName>
    </submittedName>
</protein>
<name>A0ABU5I8X4_9BURK</name>
<dbReference type="PANTHER" id="PTHR33877:SF2">
    <property type="entry name" value="OS07G0170200 PROTEIN"/>
    <property type="match status" value="1"/>
</dbReference>
<dbReference type="Pfam" id="PF14279">
    <property type="entry name" value="HNH_5"/>
    <property type="match status" value="1"/>
</dbReference>
<dbReference type="PANTHER" id="PTHR33877">
    <property type="entry name" value="SLL1193 PROTEIN"/>
    <property type="match status" value="1"/>
</dbReference>
<sequence length="449" mass="50364">MSVFVLDKWKQPLMPCSEKRARRLLAAGRARVQRLYPFTIRLVDRAQAESVLQPLRLSIDPGSKGTGLALSRIEESINAATGEISEPVLHIAALVELVHRGHTICDSLRRRAMLRRSRRSRNTRYRAPRFDNRGGNRTGWLAPSLMHRVQTTLSWVRRLQRWAPVTELAQELVRFDMQLMQEQAEGHSIEGVEYQRGELAGFEVGEYLLAKWNRKCAYCDAEHVPLEKDHIVPRARGGSNRVSNLALACRGCNQKKGSQNVREFLREQPERLNRILAHVKAPLKDSAAVNATRWRLFTELKAMGLALQTGSGGRTKFNRARLGVPKSHVLDAACVGRVGEVRRTAQPVLQVKCSGRGSRSRTRLDSHGFPRGHLMREKSVKGFRTGDMVRATVPASSKKVGVYIGRVAVRSTGSFNVQTATTTVQGIGHKHCRMLMRGDGYGYQLIAQD</sequence>
<dbReference type="Gene3D" id="1.10.30.50">
    <property type="match status" value="1"/>
</dbReference>
<geneLocation type="plasmid" evidence="2">
    <name>unnamed</name>
</geneLocation>
<keyword evidence="2" id="KW-0540">Nuclease</keyword>
<dbReference type="RefSeq" id="WP_322464100.1">
    <property type="nucleotide sequence ID" value="NZ_JAXOJX010000001.1"/>
</dbReference>
<keyword evidence="2" id="KW-0255">Endonuclease</keyword>
<dbReference type="InterPro" id="IPR029471">
    <property type="entry name" value="HNH_5"/>
</dbReference>
<dbReference type="InterPro" id="IPR047693">
    <property type="entry name" value="RNA-guided_IscB-like"/>
</dbReference>
<dbReference type="SMART" id="SM00507">
    <property type="entry name" value="HNHc"/>
    <property type="match status" value="1"/>
</dbReference>
<dbReference type="GO" id="GO:0004519">
    <property type="term" value="F:endonuclease activity"/>
    <property type="evidence" value="ECO:0007669"/>
    <property type="project" value="UniProtKB-KW"/>
</dbReference>
<gene>
    <name evidence="2" type="primary">iscB</name>
    <name evidence="2" type="ORF">SM757_00295</name>
</gene>
<keyword evidence="3" id="KW-1185">Reference proteome</keyword>
<evidence type="ECO:0000259" key="1">
    <source>
        <dbReference type="SMART" id="SM00507"/>
    </source>
</evidence>
<keyword evidence="2" id="KW-0378">Hydrolase</keyword>
<dbReference type="Pfam" id="PF14239">
    <property type="entry name" value="RRXRR"/>
    <property type="match status" value="1"/>
</dbReference>
<evidence type="ECO:0000313" key="3">
    <source>
        <dbReference type="Proteomes" id="UP001293718"/>
    </source>
</evidence>
<dbReference type="CDD" id="cd00085">
    <property type="entry name" value="HNHc"/>
    <property type="match status" value="1"/>
</dbReference>
<dbReference type="NCBIfam" id="NF040563">
    <property type="entry name" value="guided_IscB"/>
    <property type="match status" value="1"/>
</dbReference>
<dbReference type="InterPro" id="IPR052892">
    <property type="entry name" value="NA-targeting_endonuclease"/>
</dbReference>
<proteinExistence type="predicted"/>
<evidence type="ECO:0000313" key="2">
    <source>
        <dbReference type="EMBL" id="MDZ5455000.1"/>
    </source>
</evidence>
<dbReference type="EMBL" id="JAXOJX010000001">
    <property type="protein sequence ID" value="MDZ5455000.1"/>
    <property type="molecule type" value="Genomic_DNA"/>
</dbReference>
<keyword evidence="2" id="KW-0614">Plasmid</keyword>
<accession>A0ABU5I8X4</accession>